<keyword evidence="1" id="KW-0560">Oxidoreductase</keyword>
<protein>
    <submittedName>
        <fullName evidence="4">Reduced coenzyme F420:NADP oxidoreductase</fullName>
    </submittedName>
</protein>
<dbReference type="InterPro" id="IPR051267">
    <property type="entry name" value="STEAP_metalloreductase"/>
</dbReference>
<dbReference type="OrthoDB" id="8635at2157"/>
<name>A0A1I0BK26_9EURY</name>
<dbReference type="NCBIfam" id="TIGR01915">
    <property type="entry name" value="npdG"/>
    <property type="match status" value="1"/>
</dbReference>
<dbReference type="GO" id="GO:0070967">
    <property type="term" value="F:coenzyme F420 binding"/>
    <property type="evidence" value="ECO:0007669"/>
    <property type="project" value="InterPro"/>
</dbReference>
<proteinExistence type="predicted"/>
<accession>A0A1I0BK26</accession>
<evidence type="ECO:0000313" key="5">
    <source>
        <dbReference type="Proteomes" id="UP000199320"/>
    </source>
</evidence>
<evidence type="ECO:0000256" key="1">
    <source>
        <dbReference type="ARBA" id="ARBA00023002"/>
    </source>
</evidence>
<evidence type="ECO:0000313" key="6">
    <source>
        <dbReference type="Proteomes" id="UP000324021"/>
    </source>
</evidence>
<evidence type="ECO:0000313" key="3">
    <source>
        <dbReference type="EMBL" id="SDC33613.1"/>
    </source>
</evidence>
<dbReference type="GO" id="GO:0008823">
    <property type="term" value="F:cupric reductase (NADH) activity"/>
    <property type="evidence" value="ECO:0007669"/>
    <property type="project" value="TreeGrafter"/>
</dbReference>
<dbReference type="AlphaFoldDB" id="A0A1I0BK26"/>
<dbReference type="InterPro" id="IPR028939">
    <property type="entry name" value="P5C_Rdtase_cat_N"/>
</dbReference>
<dbReference type="GO" id="GO:0052851">
    <property type="term" value="F:ferric-chelate reductase (NADPH) activity"/>
    <property type="evidence" value="ECO:0007669"/>
    <property type="project" value="TreeGrafter"/>
</dbReference>
<sequence>MRIALLGGTGDIGEGLALRFTRDTSHEILIGSRDPEKARDAVADYEAALEDHTDSVDIKGFVNEMAADRADVVVCSVPPYHVGDTVDAVADSLDSDTVLVTPAVGMKGDEDGLHYHPPSAGSVTELVAERAPDEVPVVGAFHNLAAGALADLETELDLDTLVVADDEAARDTVLNLAGELEGLRALAAGPLANAAEVESVTPLVINIAKYNDDMHDVGVKWV</sequence>
<dbReference type="RefSeq" id="WP_092930654.1">
    <property type="nucleotide sequence ID" value="NZ_FMZP01000003.1"/>
</dbReference>
<dbReference type="GO" id="GO:0016651">
    <property type="term" value="F:oxidoreductase activity, acting on NAD(P)H"/>
    <property type="evidence" value="ECO:0007669"/>
    <property type="project" value="InterPro"/>
</dbReference>
<dbReference type="STRING" id="392421.SAMN04488694_103256"/>
<dbReference type="InterPro" id="IPR010185">
    <property type="entry name" value="NpdG"/>
</dbReference>
<reference evidence="4" key="2">
    <citation type="submission" date="2016-10" db="EMBL/GenBank/DDBJ databases">
        <authorList>
            <person name="de Groot N.N."/>
        </authorList>
    </citation>
    <scope>NUCLEOTIDE SEQUENCE [LARGE SCALE GENOMIC DNA]</scope>
    <source>
        <strain evidence="4">CDM_6</strain>
    </source>
</reference>
<dbReference type="InterPro" id="IPR036291">
    <property type="entry name" value="NAD(P)-bd_dom_sf"/>
</dbReference>
<evidence type="ECO:0000313" key="4">
    <source>
        <dbReference type="EMBL" id="SET06913.1"/>
    </source>
</evidence>
<dbReference type="GO" id="GO:0015677">
    <property type="term" value="P:copper ion import"/>
    <property type="evidence" value="ECO:0007669"/>
    <property type="project" value="TreeGrafter"/>
</dbReference>
<dbReference type="PANTHER" id="PTHR14239">
    <property type="entry name" value="DUDULIN-RELATED"/>
    <property type="match status" value="1"/>
</dbReference>
<evidence type="ECO:0000259" key="2">
    <source>
        <dbReference type="Pfam" id="PF03807"/>
    </source>
</evidence>
<gene>
    <name evidence="4" type="ORF">SAMN04488694_103256</name>
    <name evidence="3" type="ORF">SAMN05192552_100352</name>
</gene>
<dbReference type="PANTHER" id="PTHR14239:SF0">
    <property type="entry name" value="F420-DEPENDENT NADP REDUCTASE"/>
    <property type="match status" value="1"/>
</dbReference>
<dbReference type="Proteomes" id="UP000199320">
    <property type="component" value="Unassembled WGS sequence"/>
</dbReference>
<dbReference type="EMBL" id="FMZP01000003">
    <property type="protein sequence ID" value="SDC33613.1"/>
    <property type="molecule type" value="Genomic_DNA"/>
</dbReference>
<dbReference type="GO" id="GO:0006740">
    <property type="term" value="P:NADPH regeneration"/>
    <property type="evidence" value="ECO:0007669"/>
    <property type="project" value="InterPro"/>
</dbReference>
<dbReference type="SUPFAM" id="SSF51735">
    <property type="entry name" value="NAD(P)-binding Rossmann-fold domains"/>
    <property type="match status" value="1"/>
</dbReference>
<dbReference type="Proteomes" id="UP000324021">
    <property type="component" value="Unassembled WGS sequence"/>
</dbReference>
<reference evidence="5 6" key="1">
    <citation type="submission" date="2016-10" db="EMBL/GenBank/DDBJ databases">
        <authorList>
            <person name="Varghese N."/>
            <person name="Submissions S."/>
        </authorList>
    </citation>
    <scope>NUCLEOTIDE SEQUENCE [LARGE SCALE GENOMIC DNA]</scope>
    <source>
        <strain evidence="3 6">CDM_1</strain>
        <strain evidence="5">CDM_6</strain>
    </source>
</reference>
<dbReference type="GO" id="GO:0050661">
    <property type="term" value="F:NADP binding"/>
    <property type="evidence" value="ECO:0007669"/>
    <property type="project" value="InterPro"/>
</dbReference>
<dbReference type="Pfam" id="PF03807">
    <property type="entry name" value="F420_oxidored"/>
    <property type="match status" value="1"/>
</dbReference>
<organism evidence="4 5">
    <name type="scientific">Natrinema hispanicum</name>
    <dbReference type="NCBI Taxonomy" id="392421"/>
    <lineage>
        <taxon>Archaea</taxon>
        <taxon>Methanobacteriati</taxon>
        <taxon>Methanobacteriota</taxon>
        <taxon>Stenosarchaea group</taxon>
        <taxon>Halobacteria</taxon>
        <taxon>Halobacteriales</taxon>
        <taxon>Natrialbaceae</taxon>
        <taxon>Natrinema</taxon>
    </lineage>
</organism>
<keyword evidence="5" id="KW-1185">Reference proteome</keyword>
<dbReference type="EMBL" id="FOIC01000003">
    <property type="protein sequence ID" value="SET06913.1"/>
    <property type="molecule type" value="Genomic_DNA"/>
</dbReference>
<dbReference type="Gene3D" id="3.40.50.720">
    <property type="entry name" value="NAD(P)-binding Rossmann-like Domain"/>
    <property type="match status" value="1"/>
</dbReference>
<feature type="domain" description="Pyrroline-5-carboxylate reductase catalytic N-terminal" evidence="2">
    <location>
        <begin position="2"/>
        <end position="104"/>
    </location>
</feature>
<dbReference type="GO" id="GO:0005886">
    <property type="term" value="C:plasma membrane"/>
    <property type="evidence" value="ECO:0007669"/>
    <property type="project" value="TreeGrafter"/>
</dbReference>